<dbReference type="PROSITE" id="PS50943">
    <property type="entry name" value="HTH_CROC1"/>
    <property type="match status" value="1"/>
</dbReference>
<evidence type="ECO:0000259" key="1">
    <source>
        <dbReference type="PROSITE" id="PS50943"/>
    </source>
</evidence>
<proteinExistence type="predicted"/>
<dbReference type="InterPro" id="IPR001387">
    <property type="entry name" value="Cro/C1-type_HTH"/>
</dbReference>
<name>A0A517R8Y6_9PLAN</name>
<dbReference type="Gene3D" id="1.10.260.40">
    <property type="entry name" value="lambda repressor-like DNA-binding domains"/>
    <property type="match status" value="1"/>
</dbReference>
<dbReference type="CDD" id="cd00093">
    <property type="entry name" value="HTH_XRE"/>
    <property type="match status" value="1"/>
</dbReference>
<dbReference type="SMART" id="SM00530">
    <property type="entry name" value="HTH_XRE"/>
    <property type="match status" value="1"/>
</dbReference>
<dbReference type="KEGG" id="gaz:Pan241w_03910"/>
<evidence type="ECO:0000313" key="3">
    <source>
        <dbReference type="Proteomes" id="UP000317171"/>
    </source>
</evidence>
<dbReference type="SUPFAM" id="SSF47413">
    <property type="entry name" value="lambda repressor-like DNA-binding domains"/>
    <property type="match status" value="1"/>
</dbReference>
<sequence length="78" mass="8795">MKKSRYSQKYSQLLKALKEARKEAGVTQTTVGKIFGAHASFVSKCESGERRIDVIELAAFCRIYNVPLADFLQRIDPS</sequence>
<dbReference type="InterPro" id="IPR010982">
    <property type="entry name" value="Lambda_DNA-bd_dom_sf"/>
</dbReference>
<dbReference type="EMBL" id="CP036269">
    <property type="protein sequence ID" value="QDT40335.1"/>
    <property type="molecule type" value="Genomic_DNA"/>
</dbReference>
<protein>
    <submittedName>
        <fullName evidence="2">Helix-turn-helix protein</fullName>
    </submittedName>
</protein>
<evidence type="ECO:0000313" key="2">
    <source>
        <dbReference type="EMBL" id="QDT40335.1"/>
    </source>
</evidence>
<dbReference type="Pfam" id="PF13560">
    <property type="entry name" value="HTH_31"/>
    <property type="match status" value="1"/>
</dbReference>
<dbReference type="Proteomes" id="UP000317171">
    <property type="component" value="Chromosome"/>
</dbReference>
<dbReference type="GO" id="GO:0003677">
    <property type="term" value="F:DNA binding"/>
    <property type="evidence" value="ECO:0007669"/>
    <property type="project" value="InterPro"/>
</dbReference>
<keyword evidence="3" id="KW-1185">Reference proteome</keyword>
<reference evidence="2 3" key="1">
    <citation type="submission" date="2019-02" db="EMBL/GenBank/DDBJ databases">
        <title>Deep-cultivation of Planctomycetes and their phenomic and genomic characterization uncovers novel biology.</title>
        <authorList>
            <person name="Wiegand S."/>
            <person name="Jogler M."/>
            <person name="Boedeker C."/>
            <person name="Pinto D."/>
            <person name="Vollmers J."/>
            <person name="Rivas-Marin E."/>
            <person name="Kohn T."/>
            <person name="Peeters S.H."/>
            <person name="Heuer A."/>
            <person name="Rast P."/>
            <person name="Oberbeckmann S."/>
            <person name="Bunk B."/>
            <person name="Jeske O."/>
            <person name="Meyerdierks A."/>
            <person name="Storesund J.E."/>
            <person name="Kallscheuer N."/>
            <person name="Luecker S."/>
            <person name="Lage O.M."/>
            <person name="Pohl T."/>
            <person name="Merkel B.J."/>
            <person name="Hornburger P."/>
            <person name="Mueller R.-W."/>
            <person name="Bruemmer F."/>
            <person name="Labrenz M."/>
            <person name="Spormann A.M."/>
            <person name="Op den Camp H."/>
            <person name="Overmann J."/>
            <person name="Amann R."/>
            <person name="Jetten M.S.M."/>
            <person name="Mascher T."/>
            <person name="Medema M.H."/>
            <person name="Devos D.P."/>
            <person name="Kaster A.-K."/>
            <person name="Ovreas L."/>
            <person name="Rohde M."/>
            <person name="Galperin M.Y."/>
            <person name="Jogler C."/>
        </authorList>
    </citation>
    <scope>NUCLEOTIDE SEQUENCE [LARGE SCALE GENOMIC DNA]</scope>
    <source>
        <strain evidence="2 3">Pan241w</strain>
    </source>
</reference>
<feature type="domain" description="HTH cro/C1-type" evidence="1">
    <location>
        <begin position="17"/>
        <end position="71"/>
    </location>
</feature>
<dbReference type="OrthoDB" id="9803379at2"/>
<dbReference type="RefSeq" id="WP_145210101.1">
    <property type="nucleotide sequence ID" value="NZ_CP036269.1"/>
</dbReference>
<gene>
    <name evidence="2" type="ORF">Pan241w_03910</name>
</gene>
<dbReference type="AlphaFoldDB" id="A0A517R8Y6"/>
<accession>A0A517R8Y6</accession>
<organism evidence="2 3">
    <name type="scientific">Gimesia alba</name>
    <dbReference type="NCBI Taxonomy" id="2527973"/>
    <lineage>
        <taxon>Bacteria</taxon>
        <taxon>Pseudomonadati</taxon>
        <taxon>Planctomycetota</taxon>
        <taxon>Planctomycetia</taxon>
        <taxon>Planctomycetales</taxon>
        <taxon>Planctomycetaceae</taxon>
        <taxon>Gimesia</taxon>
    </lineage>
</organism>